<dbReference type="AlphaFoldDB" id="A0A368YXX9"/>
<dbReference type="Gene3D" id="2.150.10.10">
    <property type="entry name" value="Serralysin-like metalloprotease, C-terminal"/>
    <property type="match status" value="1"/>
</dbReference>
<comment type="subcellular location">
    <subcellularLocation>
        <location evidence="1">Secreted</location>
    </subcellularLocation>
</comment>
<dbReference type="PANTHER" id="PTHR38340:SF1">
    <property type="entry name" value="S-LAYER PROTEIN"/>
    <property type="match status" value="1"/>
</dbReference>
<protein>
    <submittedName>
        <fullName evidence="3">Hemolysin type calcium-binding protein</fullName>
    </submittedName>
</protein>
<dbReference type="RefSeq" id="WP_114349093.1">
    <property type="nucleotide sequence ID" value="NZ_QPJL01000008.1"/>
</dbReference>
<evidence type="ECO:0000256" key="1">
    <source>
        <dbReference type="ARBA" id="ARBA00004613"/>
    </source>
</evidence>
<dbReference type="InterPro" id="IPR050557">
    <property type="entry name" value="RTX_toxin/Mannuronan_C5-epim"/>
</dbReference>
<dbReference type="InterPro" id="IPR018511">
    <property type="entry name" value="Hemolysin-typ_Ca-bd_CS"/>
</dbReference>
<dbReference type="InterPro" id="IPR001343">
    <property type="entry name" value="Hemolysn_Ca-bd"/>
</dbReference>
<dbReference type="OrthoDB" id="7779218at2"/>
<dbReference type="PROSITE" id="PS00330">
    <property type="entry name" value="HEMOLYSIN_CALCIUM"/>
    <property type="match status" value="2"/>
</dbReference>
<comment type="caution">
    <text evidence="3">The sequence shown here is derived from an EMBL/GenBank/DDBJ whole genome shotgun (WGS) entry which is preliminary data.</text>
</comment>
<evidence type="ECO:0000256" key="2">
    <source>
        <dbReference type="ARBA" id="ARBA00022525"/>
    </source>
</evidence>
<dbReference type="GO" id="GO:0005509">
    <property type="term" value="F:calcium ion binding"/>
    <property type="evidence" value="ECO:0007669"/>
    <property type="project" value="InterPro"/>
</dbReference>
<dbReference type="Proteomes" id="UP000253345">
    <property type="component" value="Unassembled WGS sequence"/>
</dbReference>
<dbReference type="GO" id="GO:0005576">
    <property type="term" value="C:extracellular region"/>
    <property type="evidence" value="ECO:0007669"/>
    <property type="project" value="UniProtKB-SubCell"/>
</dbReference>
<keyword evidence="4" id="KW-1185">Reference proteome</keyword>
<organism evidence="3 4">
    <name type="scientific">Paracoccus lutimaris</name>
    <dbReference type="NCBI Taxonomy" id="1490030"/>
    <lineage>
        <taxon>Bacteria</taxon>
        <taxon>Pseudomonadati</taxon>
        <taxon>Pseudomonadota</taxon>
        <taxon>Alphaproteobacteria</taxon>
        <taxon>Rhodobacterales</taxon>
        <taxon>Paracoccaceae</taxon>
        <taxon>Paracoccus</taxon>
    </lineage>
</organism>
<sequence length="380" mass="39511">MPTHGDDLIRWSFAHGSRFIDGLGDNFDPNYYANQSRDDGFAYGDLLRLDGGALSVIMTGWDSGYAYDRSANTATRVTFSGIEQVYGGNGNDVFRAGGITQALDGWRGVSFFGGGGNDNIVTSRFDDFVDPGDGNDIVSCGYGSDHVDASRGNDTINGGPGGDNIRWGGGDASWLSPGDDVLTGGEGYDLVNLWAHYGSADGTPGTTVDIDVIRADGAMTGTGTVRINAAGDTDTASFRGFELGWTHQGNDTIDASGAQVLGDRGILWGARWGDDRLTGSSGDDTLEGGPGADMLRGGAGDDLIVCADSFYDLGAPGDGEMDTIIFRAGDGHDTVTGFDAGLDTLDLGGASYSARETANGTLLTLDSANTILIYGVFDIL</sequence>
<dbReference type="InterPro" id="IPR011049">
    <property type="entry name" value="Serralysin-like_metalloprot_C"/>
</dbReference>
<dbReference type="SUPFAM" id="SSF51120">
    <property type="entry name" value="beta-Roll"/>
    <property type="match status" value="2"/>
</dbReference>
<keyword evidence="2" id="KW-0964">Secreted</keyword>
<dbReference type="Pfam" id="PF00353">
    <property type="entry name" value="HemolysinCabind"/>
    <property type="match status" value="5"/>
</dbReference>
<evidence type="ECO:0000313" key="4">
    <source>
        <dbReference type="Proteomes" id="UP000253345"/>
    </source>
</evidence>
<proteinExistence type="predicted"/>
<evidence type="ECO:0000313" key="3">
    <source>
        <dbReference type="EMBL" id="RCW84106.1"/>
    </source>
</evidence>
<dbReference type="EMBL" id="QPJL01000008">
    <property type="protein sequence ID" value="RCW84106.1"/>
    <property type="molecule type" value="Genomic_DNA"/>
</dbReference>
<dbReference type="PANTHER" id="PTHR38340">
    <property type="entry name" value="S-LAYER PROTEIN"/>
    <property type="match status" value="1"/>
</dbReference>
<gene>
    <name evidence="3" type="ORF">DFP89_10850</name>
</gene>
<reference evidence="3 4" key="1">
    <citation type="submission" date="2018-07" db="EMBL/GenBank/DDBJ databases">
        <title>Genomic Encyclopedia of Type Strains, Phase III (KMG-III): the genomes of soil and plant-associated and newly described type strains.</title>
        <authorList>
            <person name="Whitman W."/>
        </authorList>
    </citation>
    <scope>NUCLEOTIDE SEQUENCE [LARGE SCALE GENOMIC DNA]</scope>
    <source>
        <strain evidence="3 4">CECT 8525</strain>
    </source>
</reference>
<name>A0A368YXX9_9RHOB</name>
<accession>A0A368YXX9</accession>
<dbReference type="PRINTS" id="PR00313">
    <property type="entry name" value="CABNDNGRPT"/>
</dbReference>